<evidence type="ECO:0000256" key="6">
    <source>
        <dbReference type="SAM" id="Phobius"/>
    </source>
</evidence>
<keyword evidence="8" id="KW-1185">Reference proteome</keyword>
<feature type="transmembrane region" description="Helical" evidence="6">
    <location>
        <begin position="332"/>
        <end position="354"/>
    </location>
</feature>
<gene>
    <name evidence="7" type="ORF">M5G17_07370</name>
</gene>
<dbReference type="InterPro" id="IPR002797">
    <property type="entry name" value="Polysacc_synth"/>
</dbReference>
<dbReference type="RefSeq" id="WP_273892325.1">
    <property type="nucleotide sequence ID" value="NZ_JAMDGP010000035.1"/>
</dbReference>
<keyword evidence="5 6" id="KW-0472">Membrane</keyword>
<evidence type="ECO:0000256" key="2">
    <source>
        <dbReference type="ARBA" id="ARBA00022475"/>
    </source>
</evidence>
<evidence type="ECO:0000256" key="5">
    <source>
        <dbReference type="ARBA" id="ARBA00023136"/>
    </source>
</evidence>
<comment type="caution">
    <text evidence="7">The sequence shown here is derived from an EMBL/GenBank/DDBJ whole genome shotgun (WGS) entry which is preliminary data.</text>
</comment>
<keyword evidence="3 6" id="KW-0812">Transmembrane</keyword>
<feature type="transmembrane region" description="Helical" evidence="6">
    <location>
        <begin position="39"/>
        <end position="63"/>
    </location>
</feature>
<dbReference type="Proteomes" id="UP001148184">
    <property type="component" value="Unassembled WGS sequence"/>
</dbReference>
<sequence>MKAVGSALLTSVAHLSRIAVGFLLIKLIAFYLGPEGLGALGHFMSLCTIVYMLAGGGVTNAIIKYTAEYAGQPRKLLRFISVSTSYSFFGCVLVGGLGVLLSKPLAVAVFNDAGQFWLIVFLSLAVFGFAFVNMVVGVGNGLIQTHVYSRVQLVGSLLAVLIVFWLTSSYGMTGGALSVVVIYLTPVVPALFIYWRSVFRARVRIVKLKMDEFKQLAAFSGMLFVSAVSFPVVEIIIRQWLIESAGFDTAGLWQGLIKLSAAYLGFFTIFLSYYFMPLISRVDAAGEVGRLTVRYLLAVAALFAFGGGVLFWGREFFIPLILSEKFHPASDYLHFQLVGDFFRVVSYVIGFVAVAKASFRLYVAAELLQNGLFLGFSFAFLKYYPGVDGVVRGYVATYVVYLSVAVLCFLIYLSRAHMKRGRNAVCR</sequence>
<feature type="transmembrane region" description="Helical" evidence="6">
    <location>
        <begin position="151"/>
        <end position="170"/>
    </location>
</feature>
<dbReference type="PANTHER" id="PTHR30250:SF30">
    <property type="entry name" value="LIPID III FLIPPASE"/>
    <property type="match status" value="1"/>
</dbReference>
<feature type="transmembrane region" description="Helical" evidence="6">
    <location>
        <begin position="261"/>
        <end position="279"/>
    </location>
</feature>
<feature type="transmembrane region" description="Helical" evidence="6">
    <location>
        <begin position="116"/>
        <end position="139"/>
    </location>
</feature>
<feature type="transmembrane region" description="Helical" evidence="6">
    <location>
        <begin position="361"/>
        <end position="381"/>
    </location>
</feature>
<keyword evidence="2" id="KW-1003">Cell membrane</keyword>
<feature type="transmembrane region" description="Helical" evidence="6">
    <location>
        <begin position="12"/>
        <end position="33"/>
    </location>
</feature>
<evidence type="ECO:0000313" key="8">
    <source>
        <dbReference type="Proteomes" id="UP001148184"/>
    </source>
</evidence>
<dbReference type="EMBL" id="JAMDGZ010000015">
    <property type="protein sequence ID" value="MDD1013500.1"/>
    <property type="molecule type" value="Genomic_DNA"/>
</dbReference>
<evidence type="ECO:0000256" key="3">
    <source>
        <dbReference type="ARBA" id="ARBA00022692"/>
    </source>
</evidence>
<feature type="transmembrane region" description="Helical" evidence="6">
    <location>
        <begin position="84"/>
        <end position="110"/>
    </location>
</feature>
<keyword evidence="4 6" id="KW-1133">Transmembrane helix</keyword>
<accession>A0ABT5P5C4</accession>
<evidence type="ECO:0000313" key="7">
    <source>
        <dbReference type="EMBL" id="MDD1013500.1"/>
    </source>
</evidence>
<evidence type="ECO:0000256" key="4">
    <source>
        <dbReference type="ARBA" id="ARBA00022989"/>
    </source>
</evidence>
<feature type="transmembrane region" description="Helical" evidence="6">
    <location>
        <begin position="216"/>
        <end position="241"/>
    </location>
</feature>
<dbReference type="Pfam" id="PF01943">
    <property type="entry name" value="Polysacc_synt"/>
    <property type="match status" value="1"/>
</dbReference>
<organism evidence="7 8">
    <name type="scientific">Pseudomonas rubra</name>
    <dbReference type="NCBI Taxonomy" id="2942627"/>
    <lineage>
        <taxon>Bacteria</taxon>
        <taxon>Pseudomonadati</taxon>
        <taxon>Pseudomonadota</taxon>
        <taxon>Gammaproteobacteria</taxon>
        <taxon>Pseudomonadales</taxon>
        <taxon>Pseudomonadaceae</taxon>
        <taxon>Pseudomonas</taxon>
    </lineage>
</organism>
<name>A0ABT5P5C4_9PSED</name>
<feature type="transmembrane region" description="Helical" evidence="6">
    <location>
        <begin position="176"/>
        <end position="195"/>
    </location>
</feature>
<feature type="transmembrane region" description="Helical" evidence="6">
    <location>
        <begin position="393"/>
        <end position="413"/>
    </location>
</feature>
<dbReference type="InterPro" id="IPR044550">
    <property type="entry name" value="WzxE"/>
</dbReference>
<feature type="transmembrane region" description="Helical" evidence="6">
    <location>
        <begin position="291"/>
        <end position="312"/>
    </location>
</feature>
<protein>
    <submittedName>
        <fullName evidence="7">O-antigen translocase</fullName>
    </submittedName>
</protein>
<evidence type="ECO:0000256" key="1">
    <source>
        <dbReference type="ARBA" id="ARBA00004651"/>
    </source>
</evidence>
<dbReference type="PANTHER" id="PTHR30250">
    <property type="entry name" value="PST FAMILY PREDICTED COLANIC ACID TRANSPORTER"/>
    <property type="match status" value="1"/>
</dbReference>
<reference evidence="7 8" key="1">
    <citation type="submission" date="2022-05" db="EMBL/GenBank/DDBJ databases">
        <title>Novel Pseudomonas spp. Isolated from a Rainbow Trout Aquaculture Facility.</title>
        <authorList>
            <person name="Testerman T."/>
            <person name="Graf J."/>
        </authorList>
    </citation>
    <scope>NUCLEOTIDE SEQUENCE [LARGE SCALE GENOMIC DNA]</scope>
    <source>
        <strain evidence="7 8">ID1025</strain>
    </source>
</reference>
<proteinExistence type="predicted"/>
<dbReference type="CDD" id="cd13125">
    <property type="entry name" value="MATE_like_10"/>
    <property type="match status" value="1"/>
</dbReference>
<comment type="subcellular location">
    <subcellularLocation>
        <location evidence="1">Cell membrane</location>
        <topology evidence="1">Multi-pass membrane protein</topology>
    </subcellularLocation>
</comment>
<dbReference type="InterPro" id="IPR050833">
    <property type="entry name" value="Poly_Biosynth_Transport"/>
</dbReference>